<organism evidence="2 3">
    <name type="scientific">Chitinophaga flava</name>
    <dbReference type="NCBI Taxonomy" id="2259036"/>
    <lineage>
        <taxon>Bacteria</taxon>
        <taxon>Pseudomonadati</taxon>
        <taxon>Bacteroidota</taxon>
        <taxon>Chitinophagia</taxon>
        <taxon>Chitinophagales</taxon>
        <taxon>Chitinophagaceae</taxon>
        <taxon>Chitinophaga</taxon>
    </lineage>
</organism>
<evidence type="ECO:0000313" key="3">
    <source>
        <dbReference type="Proteomes" id="UP000253410"/>
    </source>
</evidence>
<sequence>MKKGLFYALLLAASPLAARCQTYKAPTNQNQYYLATIKGLSYTYHNGVVTVKNNGLYNIAILRIAAVSSEDKELYGVALFEEGLDKGQTLKTNVYFTRGLDNDQEVPLKDINEKNLVFSIDKATRAGGAK</sequence>
<dbReference type="AlphaFoldDB" id="A0A365XRI7"/>
<comment type="caution">
    <text evidence="2">The sequence shown here is derived from an EMBL/GenBank/DDBJ whole genome shotgun (WGS) entry which is preliminary data.</text>
</comment>
<dbReference type="Proteomes" id="UP000253410">
    <property type="component" value="Unassembled WGS sequence"/>
</dbReference>
<protein>
    <submittedName>
        <fullName evidence="2">Uncharacterized protein</fullName>
    </submittedName>
</protein>
<dbReference type="RefSeq" id="WP_113617709.1">
    <property type="nucleotide sequence ID" value="NZ_QFFJ01000002.1"/>
</dbReference>
<proteinExistence type="predicted"/>
<keyword evidence="3" id="KW-1185">Reference proteome</keyword>
<dbReference type="EMBL" id="QFFJ01000002">
    <property type="protein sequence ID" value="RBL88966.1"/>
    <property type="molecule type" value="Genomic_DNA"/>
</dbReference>
<reference evidence="2 3" key="1">
    <citation type="submission" date="2018-05" db="EMBL/GenBank/DDBJ databases">
        <title>Chitinophaga sp. K3CV102501T nov., isolated from isolated from a monsoon evergreen broad-leaved forest soil.</title>
        <authorList>
            <person name="Lv Y."/>
        </authorList>
    </citation>
    <scope>NUCLEOTIDE SEQUENCE [LARGE SCALE GENOMIC DNA]</scope>
    <source>
        <strain evidence="2 3">GDMCC 1.1325</strain>
    </source>
</reference>
<gene>
    <name evidence="2" type="ORF">DF182_20695</name>
</gene>
<accession>A0A365XRI7</accession>
<dbReference type="OrthoDB" id="768041at2"/>
<evidence type="ECO:0000256" key="1">
    <source>
        <dbReference type="SAM" id="SignalP"/>
    </source>
</evidence>
<feature type="signal peptide" evidence="1">
    <location>
        <begin position="1"/>
        <end position="18"/>
    </location>
</feature>
<evidence type="ECO:0000313" key="2">
    <source>
        <dbReference type="EMBL" id="RBL88966.1"/>
    </source>
</evidence>
<name>A0A365XRI7_9BACT</name>
<keyword evidence="1" id="KW-0732">Signal</keyword>
<feature type="chain" id="PRO_5016768959" evidence="1">
    <location>
        <begin position="19"/>
        <end position="130"/>
    </location>
</feature>